<name>A0A2G2ZGY5_CAPAN</name>
<reference evidence="2 3" key="1">
    <citation type="journal article" date="2014" name="Nat. Genet.">
        <title>Genome sequence of the hot pepper provides insights into the evolution of pungency in Capsicum species.</title>
        <authorList>
            <person name="Kim S."/>
            <person name="Park M."/>
            <person name="Yeom S.I."/>
            <person name="Kim Y.M."/>
            <person name="Lee J.M."/>
            <person name="Lee H.A."/>
            <person name="Seo E."/>
            <person name="Choi J."/>
            <person name="Cheong K."/>
            <person name="Kim K.T."/>
            <person name="Jung K."/>
            <person name="Lee G.W."/>
            <person name="Oh S.K."/>
            <person name="Bae C."/>
            <person name="Kim S.B."/>
            <person name="Lee H.Y."/>
            <person name="Kim S.Y."/>
            <person name="Kim M.S."/>
            <person name="Kang B.C."/>
            <person name="Jo Y.D."/>
            <person name="Yang H.B."/>
            <person name="Jeong H.J."/>
            <person name="Kang W.H."/>
            <person name="Kwon J.K."/>
            <person name="Shin C."/>
            <person name="Lim J.Y."/>
            <person name="Park J.H."/>
            <person name="Huh J.H."/>
            <person name="Kim J.S."/>
            <person name="Kim B.D."/>
            <person name="Cohen O."/>
            <person name="Paran I."/>
            <person name="Suh M.C."/>
            <person name="Lee S.B."/>
            <person name="Kim Y.K."/>
            <person name="Shin Y."/>
            <person name="Noh S.J."/>
            <person name="Park J."/>
            <person name="Seo Y.S."/>
            <person name="Kwon S.Y."/>
            <person name="Kim H.A."/>
            <person name="Park J.M."/>
            <person name="Kim H.J."/>
            <person name="Choi S.B."/>
            <person name="Bosland P.W."/>
            <person name="Reeves G."/>
            <person name="Jo S.H."/>
            <person name="Lee B.W."/>
            <person name="Cho H.T."/>
            <person name="Choi H.S."/>
            <person name="Lee M.S."/>
            <person name="Yu Y."/>
            <person name="Do Choi Y."/>
            <person name="Park B.S."/>
            <person name="van Deynze A."/>
            <person name="Ashrafi H."/>
            <person name="Hill T."/>
            <person name="Kim W.T."/>
            <person name="Pai H.S."/>
            <person name="Ahn H.K."/>
            <person name="Yeam I."/>
            <person name="Giovannoni J.J."/>
            <person name="Rose J.K."/>
            <person name="Sorensen I."/>
            <person name="Lee S.J."/>
            <person name="Kim R.W."/>
            <person name="Choi I.Y."/>
            <person name="Choi B.S."/>
            <person name="Lim J.S."/>
            <person name="Lee Y.H."/>
            <person name="Choi D."/>
        </authorList>
    </citation>
    <scope>NUCLEOTIDE SEQUENCE [LARGE SCALE GENOMIC DNA]</scope>
    <source>
        <strain evidence="3">cv. CM334</strain>
    </source>
</reference>
<dbReference type="Proteomes" id="UP000222542">
    <property type="component" value="Unassembled WGS sequence"/>
</dbReference>
<feature type="compositionally biased region" description="Polar residues" evidence="1">
    <location>
        <begin position="34"/>
        <end position="88"/>
    </location>
</feature>
<feature type="compositionally biased region" description="Basic residues" evidence="1">
    <location>
        <begin position="129"/>
        <end position="141"/>
    </location>
</feature>
<keyword evidence="3" id="KW-1185">Reference proteome</keyword>
<gene>
    <name evidence="2" type="ORF">T459_14200</name>
</gene>
<evidence type="ECO:0000313" key="2">
    <source>
        <dbReference type="EMBL" id="PHT81185.1"/>
    </source>
</evidence>
<comment type="caution">
    <text evidence="2">The sequence shown here is derived from an EMBL/GenBank/DDBJ whole genome shotgun (WGS) entry which is preliminary data.</text>
</comment>
<dbReference type="Gramene" id="PHT81185">
    <property type="protein sequence ID" value="PHT81185"/>
    <property type="gene ID" value="T459_14200"/>
</dbReference>
<evidence type="ECO:0000313" key="3">
    <source>
        <dbReference type="Proteomes" id="UP000222542"/>
    </source>
</evidence>
<dbReference type="AlphaFoldDB" id="A0A2G2ZGY5"/>
<dbReference type="STRING" id="4072.A0A2G2ZGY5"/>
<feature type="region of interest" description="Disordered" evidence="1">
    <location>
        <begin position="34"/>
        <end position="145"/>
    </location>
</feature>
<proteinExistence type="predicted"/>
<organism evidence="2 3">
    <name type="scientific">Capsicum annuum</name>
    <name type="common">Capsicum pepper</name>
    <dbReference type="NCBI Taxonomy" id="4072"/>
    <lineage>
        <taxon>Eukaryota</taxon>
        <taxon>Viridiplantae</taxon>
        <taxon>Streptophyta</taxon>
        <taxon>Embryophyta</taxon>
        <taxon>Tracheophyta</taxon>
        <taxon>Spermatophyta</taxon>
        <taxon>Magnoliopsida</taxon>
        <taxon>eudicotyledons</taxon>
        <taxon>Gunneridae</taxon>
        <taxon>Pentapetalae</taxon>
        <taxon>asterids</taxon>
        <taxon>lamiids</taxon>
        <taxon>Solanales</taxon>
        <taxon>Solanaceae</taxon>
        <taxon>Solanoideae</taxon>
        <taxon>Capsiceae</taxon>
        <taxon>Capsicum</taxon>
    </lineage>
</organism>
<protein>
    <submittedName>
        <fullName evidence="2">Uncharacterized protein</fullName>
    </submittedName>
</protein>
<sequence>MEASASAYSGEITNIANRDNHLLETVDMTDKVMSINSPSLTNSNQERNTTSTTLVQPKITLISNGKSTQPKGTPNLRLSTSSSQSNTDLLGEASAQRKNDLSLHHNGGPTNRDNGPRPILDGSNYQGRYRPHSAEKKKRKAQLQEANQKKMIERVEQKMAAVARDRAWVERLAGKTEEA</sequence>
<dbReference type="PANTHER" id="PTHR36767:SF1">
    <property type="entry name" value="OS05G0126200 PROTEIN"/>
    <property type="match status" value="1"/>
</dbReference>
<accession>A0A2G2ZGY5</accession>
<reference evidence="2 3" key="2">
    <citation type="journal article" date="2017" name="Genome Biol.">
        <title>New reference genome sequences of hot pepper reveal the massive evolution of plant disease-resistance genes by retroduplication.</title>
        <authorList>
            <person name="Kim S."/>
            <person name="Park J."/>
            <person name="Yeom S.I."/>
            <person name="Kim Y.M."/>
            <person name="Seo E."/>
            <person name="Kim K.T."/>
            <person name="Kim M.S."/>
            <person name="Lee J.M."/>
            <person name="Cheong K."/>
            <person name="Shin H.S."/>
            <person name="Kim S.B."/>
            <person name="Han K."/>
            <person name="Lee J."/>
            <person name="Park M."/>
            <person name="Lee H.A."/>
            <person name="Lee H.Y."/>
            <person name="Lee Y."/>
            <person name="Oh S."/>
            <person name="Lee J.H."/>
            <person name="Choi E."/>
            <person name="Choi E."/>
            <person name="Lee S.E."/>
            <person name="Jeon J."/>
            <person name="Kim H."/>
            <person name="Choi G."/>
            <person name="Song H."/>
            <person name="Lee J."/>
            <person name="Lee S.C."/>
            <person name="Kwon J.K."/>
            <person name="Lee H.Y."/>
            <person name="Koo N."/>
            <person name="Hong Y."/>
            <person name="Kim R.W."/>
            <person name="Kang W.H."/>
            <person name="Huh J.H."/>
            <person name="Kang B.C."/>
            <person name="Yang T.J."/>
            <person name="Lee Y.H."/>
            <person name="Bennetzen J.L."/>
            <person name="Choi D."/>
        </authorList>
    </citation>
    <scope>NUCLEOTIDE SEQUENCE [LARGE SCALE GENOMIC DNA]</scope>
    <source>
        <strain evidence="3">cv. CM334</strain>
    </source>
</reference>
<dbReference type="PANTHER" id="PTHR36767">
    <property type="entry name" value="OS05G0126200 PROTEIN"/>
    <property type="match status" value="1"/>
</dbReference>
<dbReference type="EMBL" id="AYRZ02000005">
    <property type="protein sequence ID" value="PHT81185.1"/>
    <property type="molecule type" value="Genomic_DNA"/>
</dbReference>
<evidence type="ECO:0000256" key="1">
    <source>
        <dbReference type="SAM" id="MobiDB-lite"/>
    </source>
</evidence>